<dbReference type="Proteomes" id="UP000320231">
    <property type="component" value="Chromosome"/>
</dbReference>
<dbReference type="EMBL" id="AP019514">
    <property type="protein sequence ID" value="BBI63010.1"/>
    <property type="molecule type" value="Genomic_DNA"/>
</dbReference>
<organism evidence="1 2">
    <name type="scientific">Vreelandella sulfidaeris</name>
    <dbReference type="NCBI Taxonomy" id="115553"/>
    <lineage>
        <taxon>Bacteria</taxon>
        <taxon>Pseudomonadati</taxon>
        <taxon>Pseudomonadota</taxon>
        <taxon>Gammaproteobacteria</taxon>
        <taxon>Oceanospirillales</taxon>
        <taxon>Halomonadaceae</taxon>
        <taxon>Vreelandella</taxon>
    </lineage>
</organism>
<dbReference type="AlphaFoldDB" id="A0A455UA05"/>
<dbReference type="Gene3D" id="3.10.620.30">
    <property type="match status" value="1"/>
</dbReference>
<proteinExistence type="predicted"/>
<sequence>MQQKYGQAGLAVLEEWLSLLQQLQNQAVQAQLRGVNDFFNRRIRWVDDIRVWGRGLLGYALGGTG</sequence>
<gene>
    <name evidence="1" type="ORF">HSBAA_43160</name>
</gene>
<protein>
    <submittedName>
        <fullName evidence="1">Uncharacterized protein</fullName>
    </submittedName>
</protein>
<name>A0A455UA05_9GAMM</name>
<evidence type="ECO:0000313" key="1">
    <source>
        <dbReference type="EMBL" id="BBI63010.1"/>
    </source>
</evidence>
<evidence type="ECO:0000313" key="2">
    <source>
        <dbReference type="Proteomes" id="UP000320231"/>
    </source>
</evidence>
<dbReference type="KEGG" id="hsr:HSBAA_43160"/>
<reference evidence="1 2" key="1">
    <citation type="journal article" date="2019" name="Microbiol. Resour. Announc.">
        <title>Complete Genome Sequence of Halomonas sulfidaeris Strain Esulfide1 Isolated from a Metal Sulfide Rock at a Depth of 2,200 Meters, Obtained Using Nanopore Sequencing.</title>
        <authorList>
            <person name="Saito M."/>
            <person name="Nishigata A."/>
            <person name="Galipon J."/>
            <person name="Arakawa K."/>
        </authorList>
    </citation>
    <scope>NUCLEOTIDE SEQUENCE [LARGE SCALE GENOMIC DNA]</scope>
    <source>
        <strain evidence="1 2">ATCC BAA-803</strain>
    </source>
</reference>
<accession>A0A455UA05</accession>